<feature type="transmembrane region" description="Helical" evidence="2">
    <location>
        <begin position="548"/>
        <end position="571"/>
    </location>
</feature>
<dbReference type="SUPFAM" id="SSF53474">
    <property type="entry name" value="alpha/beta-Hydrolases"/>
    <property type="match status" value="1"/>
</dbReference>
<protein>
    <submittedName>
        <fullName evidence="3">Uncharacterized protein</fullName>
    </submittedName>
</protein>
<reference evidence="3 4" key="1">
    <citation type="submission" date="2016-10" db="EMBL/GenBank/DDBJ databases">
        <title>The genome of Paramicrosporidium saccamoebae is the missing link in understanding Cryptomycota and Microsporidia evolution.</title>
        <authorList>
            <person name="Quandt C.A."/>
            <person name="Beaudet D."/>
            <person name="Corsaro D."/>
            <person name="Michel R."/>
            <person name="Corradi N."/>
            <person name="James T."/>
        </authorList>
    </citation>
    <scope>NUCLEOTIDE SEQUENCE [LARGE SCALE GENOMIC DNA]</scope>
    <source>
        <strain evidence="3 4">KSL3</strain>
    </source>
</reference>
<comment type="caution">
    <text evidence="3">The sequence shown here is derived from an EMBL/GenBank/DDBJ whole genome shotgun (WGS) entry which is preliminary data.</text>
</comment>
<dbReference type="EMBL" id="MTSL01000178">
    <property type="protein sequence ID" value="PJF17374.1"/>
    <property type="molecule type" value="Genomic_DNA"/>
</dbReference>
<evidence type="ECO:0000313" key="4">
    <source>
        <dbReference type="Proteomes" id="UP000240830"/>
    </source>
</evidence>
<dbReference type="GO" id="GO:0008233">
    <property type="term" value="F:peptidase activity"/>
    <property type="evidence" value="ECO:0007669"/>
    <property type="project" value="InterPro"/>
</dbReference>
<evidence type="ECO:0000313" key="3">
    <source>
        <dbReference type="EMBL" id="PJF17374.1"/>
    </source>
</evidence>
<keyword evidence="4" id="KW-1185">Reference proteome</keyword>
<dbReference type="InterPro" id="IPR029058">
    <property type="entry name" value="AB_hydrolase_fold"/>
</dbReference>
<evidence type="ECO:0000256" key="1">
    <source>
        <dbReference type="ARBA" id="ARBA00022801"/>
    </source>
</evidence>
<accession>A0A2H9THZ0</accession>
<keyword evidence="2" id="KW-1133">Transmembrane helix</keyword>
<sequence>MVNSAEDRISELKSSVTWNAIRENGNENALTKYVVHEGTVSVPSSYERGVAATPIPLYVQKFTTSKGVTPIYHLIFMAGGPGGNLRDYDALLATFLNRYASMACYTYDQRGVGKSALISNLDSRQLLERINEVAQKAPFPLKDLTMTNDALDVGMLTAAIRASPDWSPTAKLILFGSSYGGQLAHHVVEQLPNTYDHVFALMPYRLGETGSASSYLGVLEACDTDVECRRRMGGNVKLVMEEALRNIANPKYNECTAMLHASLKRPLGDASQGTFMLDFINMFVGMITNKAPQLANVKDLDSIQVIMAMIKATNDCRVPSAYKEQVLKAMAPYTSSSTNQGIQVHSDQSDVNILVNTMVTLDTNFDFVKKGKPSKPSSYLDLAPDVIYPFNYYPFFERLKSHLGQAQRSVVKPIDTPRTAVHIANGSIDMITTPHHAYARFQAAKAPVKSWVLFKNGNHDLVWGRHAMQWFQAAIEGYSFDHLESEIAAAAPVLDWTFSAHPQFAPIWNQVRVGEDPGRSLKESLPAFAYYNKDGKPENFIYWRRPSFWVMVGSGLCLAIVSVALVTFWAVKKRRRPAAKESQTLN</sequence>
<keyword evidence="1" id="KW-0378">Hydrolase</keyword>
<dbReference type="InterPro" id="IPR002410">
    <property type="entry name" value="Peptidase_S33"/>
</dbReference>
<organism evidence="3 4">
    <name type="scientific">Paramicrosporidium saccamoebae</name>
    <dbReference type="NCBI Taxonomy" id="1246581"/>
    <lineage>
        <taxon>Eukaryota</taxon>
        <taxon>Fungi</taxon>
        <taxon>Fungi incertae sedis</taxon>
        <taxon>Cryptomycota</taxon>
        <taxon>Cryptomycota incertae sedis</taxon>
        <taxon>Paramicrosporidium</taxon>
    </lineage>
</organism>
<dbReference type="PRINTS" id="PR00793">
    <property type="entry name" value="PROAMNOPTASE"/>
</dbReference>
<evidence type="ECO:0000256" key="2">
    <source>
        <dbReference type="SAM" id="Phobius"/>
    </source>
</evidence>
<dbReference type="Proteomes" id="UP000240830">
    <property type="component" value="Unassembled WGS sequence"/>
</dbReference>
<name>A0A2H9THZ0_9FUNG</name>
<dbReference type="GO" id="GO:0006508">
    <property type="term" value="P:proteolysis"/>
    <property type="evidence" value="ECO:0007669"/>
    <property type="project" value="InterPro"/>
</dbReference>
<keyword evidence="2" id="KW-0812">Transmembrane</keyword>
<dbReference type="AlphaFoldDB" id="A0A2H9THZ0"/>
<gene>
    <name evidence="3" type="ORF">PSACC_02860</name>
</gene>
<keyword evidence="2" id="KW-0472">Membrane</keyword>
<proteinExistence type="predicted"/>
<dbReference type="Gene3D" id="3.40.50.1820">
    <property type="entry name" value="alpha/beta hydrolase"/>
    <property type="match status" value="1"/>
</dbReference>